<dbReference type="Pfam" id="PF07690">
    <property type="entry name" value="MFS_1"/>
    <property type="match status" value="1"/>
</dbReference>
<evidence type="ECO:0000256" key="2">
    <source>
        <dbReference type="ARBA" id="ARBA00022448"/>
    </source>
</evidence>
<dbReference type="InterPro" id="IPR036259">
    <property type="entry name" value="MFS_trans_sf"/>
</dbReference>
<keyword evidence="3" id="KW-1003">Cell membrane</keyword>
<feature type="transmembrane region" description="Helical" evidence="7">
    <location>
        <begin position="210"/>
        <end position="229"/>
    </location>
</feature>
<feature type="transmembrane region" description="Helical" evidence="7">
    <location>
        <begin position="482"/>
        <end position="502"/>
    </location>
</feature>
<feature type="transmembrane region" description="Helical" evidence="7">
    <location>
        <begin position="123"/>
        <end position="140"/>
    </location>
</feature>
<feature type="transmembrane region" description="Helical" evidence="7">
    <location>
        <begin position="314"/>
        <end position="335"/>
    </location>
</feature>
<dbReference type="InterPro" id="IPR020846">
    <property type="entry name" value="MFS_dom"/>
</dbReference>
<dbReference type="Gene3D" id="1.20.1720.10">
    <property type="entry name" value="Multidrug resistance protein D"/>
    <property type="match status" value="1"/>
</dbReference>
<dbReference type="PANTHER" id="PTHR42718">
    <property type="entry name" value="MAJOR FACILITATOR SUPERFAMILY MULTIDRUG TRANSPORTER MFSC"/>
    <property type="match status" value="1"/>
</dbReference>
<sequence length="522" mass="53215">MSGLHMPRTQHIDRETAGPKEWLGLVVLAFAVLLIAIDATVLDIALPFLSADLEPTSTQLLWIIDVYSFAVAGLLITMGNLGDRIGRRRLLLIGAAGFGIASLLAACAVSAEMLIAARVLQGISGATLMPATLGLIRTIFKDPRQRVTAIGVWSAMAGGGAAGGPLLGGWLLEHFWWGSVFLINLPLMAALILLGPLVIPESRDPSPGKFDLPSSGLSMLALVPIVYAVKEAAAHGPSLTDLFAALVGVVAGVLFIRRQRILDAPMIDLKLFQRADFSAAVFTNFLSIFALSGVLFFGSQYLQQVLGCSPLEAGLVLLPGTAASAAASLGAAYLVRVWPAGTVLACGLAVSAVGALLLIGLGTDDGLGLFIAGFVLVGIGVGIALTLTSDLVVSAVEPERAGAASAVSETAYELGVALGVAVLGSVVMAIFRRGLDTGGLDPATAAAARETLGGSSAVAADLPMKASAALTDSANAAFVSGMHVASIATAAVLALSAVLVYVRLRTPSGPQAAARAVLNSAK</sequence>
<comment type="subcellular location">
    <subcellularLocation>
        <location evidence="1">Cell membrane</location>
        <topology evidence="1">Multi-pass membrane protein</topology>
    </subcellularLocation>
</comment>
<evidence type="ECO:0000259" key="8">
    <source>
        <dbReference type="PROSITE" id="PS50850"/>
    </source>
</evidence>
<dbReference type="GO" id="GO:0005886">
    <property type="term" value="C:plasma membrane"/>
    <property type="evidence" value="ECO:0007669"/>
    <property type="project" value="UniProtKB-SubCell"/>
</dbReference>
<keyword evidence="5 7" id="KW-1133">Transmembrane helix</keyword>
<feature type="transmembrane region" description="Helical" evidence="7">
    <location>
        <begin position="367"/>
        <end position="393"/>
    </location>
</feature>
<feature type="transmembrane region" description="Helical" evidence="7">
    <location>
        <begin position="235"/>
        <end position="256"/>
    </location>
</feature>
<feature type="transmembrane region" description="Helical" evidence="7">
    <location>
        <begin position="174"/>
        <end position="198"/>
    </location>
</feature>
<dbReference type="PROSITE" id="PS50850">
    <property type="entry name" value="MFS"/>
    <property type="match status" value="1"/>
</dbReference>
<evidence type="ECO:0000256" key="4">
    <source>
        <dbReference type="ARBA" id="ARBA00022692"/>
    </source>
</evidence>
<keyword evidence="2" id="KW-0813">Transport</keyword>
<dbReference type="EMBL" id="QJSP01000009">
    <property type="protein sequence ID" value="PYE15882.1"/>
    <property type="molecule type" value="Genomic_DNA"/>
</dbReference>
<dbReference type="InterPro" id="IPR011701">
    <property type="entry name" value="MFS"/>
</dbReference>
<feature type="transmembrane region" description="Helical" evidence="7">
    <location>
        <begin position="21"/>
        <end position="48"/>
    </location>
</feature>
<accession>A0A318RGA9</accession>
<keyword evidence="6 7" id="KW-0472">Membrane</keyword>
<proteinExistence type="predicted"/>
<keyword evidence="10" id="KW-1185">Reference proteome</keyword>
<evidence type="ECO:0000256" key="7">
    <source>
        <dbReference type="SAM" id="Phobius"/>
    </source>
</evidence>
<dbReference type="GO" id="GO:0022857">
    <property type="term" value="F:transmembrane transporter activity"/>
    <property type="evidence" value="ECO:0007669"/>
    <property type="project" value="InterPro"/>
</dbReference>
<name>A0A318RGA9_WILLI</name>
<keyword evidence="4 7" id="KW-0812">Transmembrane</keyword>
<dbReference type="AlphaFoldDB" id="A0A318RGA9"/>
<feature type="transmembrane region" description="Helical" evidence="7">
    <location>
        <begin position="342"/>
        <end position="361"/>
    </location>
</feature>
<dbReference type="CDD" id="cd17321">
    <property type="entry name" value="MFS_MMR_MDR_like"/>
    <property type="match status" value="1"/>
</dbReference>
<gene>
    <name evidence="9" type="ORF">DFR67_109110</name>
</gene>
<comment type="caution">
    <text evidence="9">The sequence shown here is derived from an EMBL/GenBank/DDBJ whole genome shotgun (WGS) entry which is preliminary data.</text>
</comment>
<organism evidence="9 10">
    <name type="scientific">Williamsia limnetica</name>
    <dbReference type="NCBI Taxonomy" id="882452"/>
    <lineage>
        <taxon>Bacteria</taxon>
        <taxon>Bacillati</taxon>
        <taxon>Actinomycetota</taxon>
        <taxon>Actinomycetes</taxon>
        <taxon>Mycobacteriales</taxon>
        <taxon>Nocardiaceae</taxon>
        <taxon>Williamsia</taxon>
    </lineage>
</organism>
<evidence type="ECO:0000256" key="5">
    <source>
        <dbReference type="ARBA" id="ARBA00022989"/>
    </source>
</evidence>
<dbReference type="Proteomes" id="UP000247591">
    <property type="component" value="Unassembled WGS sequence"/>
</dbReference>
<dbReference type="SUPFAM" id="SSF103473">
    <property type="entry name" value="MFS general substrate transporter"/>
    <property type="match status" value="1"/>
</dbReference>
<dbReference type="Gene3D" id="1.20.1250.20">
    <property type="entry name" value="MFS general substrate transporter like domains"/>
    <property type="match status" value="1"/>
</dbReference>
<evidence type="ECO:0000256" key="1">
    <source>
        <dbReference type="ARBA" id="ARBA00004651"/>
    </source>
</evidence>
<reference evidence="9 10" key="1">
    <citation type="submission" date="2018-06" db="EMBL/GenBank/DDBJ databases">
        <title>Genomic Encyclopedia of Type Strains, Phase IV (KMG-IV): sequencing the most valuable type-strain genomes for metagenomic binning, comparative biology and taxonomic classification.</title>
        <authorList>
            <person name="Goeker M."/>
        </authorList>
    </citation>
    <scope>NUCLEOTIDE SEQUENCE [LARGE SCALE GENOMIC DNA]</scope>
    <source>
        <strain evidence="9 10">DSM 45521</strain>
    </source>
</reference>
<feature type="domain" description="Major facilitator superfamily (MFS) profile" evidence="8">
    <location>
        <begin position="24"/>
        <end position="508"/>
    </location>
</feature>
<evidence type="ECO:0000256" key="6">
    <source>
        <dbReference type="ARBA" id="ARBA00023136"/>
    </source>
</evidence>
<feature type="transmembrane region" description="Helical" evidence="7">
    <location>
        <begin position="60"/>
        <end position="78"/>
    </location>
</feature>
<evidence type="ECO:0000313" key="9">
    <source>
        <dbReference type="EMBL" id="PYE15882.1"/>
    </source>
</evidence>
<evidence type="ECO:0000256" key="3">
    <source>
        <dbReference type="ARBA" id="ARBA00022475"/>
    </source>
</evidence>
<dbReference type="PANTHER" id="PTHR42718:SF47">
    <property type="entry name" value="METHYL VIOLOGEN RESISTANCE PROTEIN SMVA"/>
    <property type="match status" value="1"/>
</dbReference>
<protein>
    <submittedName>
        <fullName evidence="9">DHA2 family multidrug resistance protein-like MFS transporter</fullName>
    </submittedName>
</protein>
<feature type="transmembrane region" description="Helical" evidence="7">
    <location>
        <begin position="414"/>
        <end position="431"/>
    </location>
</feature>
<evidence type="ECO:0000313" key="10">
    <source>
        <dbReference type="Proteomes" id="UP000247591"/>
    </source>
</evidence>
<feature type="transmembrane region" description="Helical" evidence="7">
    <location>
        <begin position="90"/>
        <end position="111"/>
    </location>
</feature>
<feature type="transmembrane region" description="Helical" evidence="7">
    <location>
        <begin position="277"/>
        <end position="302"/>
    </location>
</feature>
<feature type="transmembrane region" description="Helical" evidence="7">
    <location>
        <begin position="147"/>
        <end position="168"/>
    </location>
</feature>